<evidence type="ECO:0000256" key="6">
    <source>
        <dbReference type="ARBA" id="ARBA00022970"/>
    </source>
</evidence>
<proteinExistence type="inferred from homology"/>
<keyword evidence="5 9" id="KW-0812">Transmembrane</keyword>
<sequence length="384" mass="41906">MDEHKVPLWRDDRFLKIALQVIVLAIVVALLALLGGNALINLRRLGIPPGYDFLNNPASFGIGDTAIPYSPTDSFGRALLVGLVNTLRVIVLGIILATILGIVVGIARLSENWLVRQIATIYVEIFRNTPLLLQLFFLYTAVFLRFPAVENSIRLPGPTFLSNQGIFLLWPAGTARTWIALAVIIGSLILGILFWRQRVKVIVLQGASGQNYFFAMIALAVIAVLALLFGLDWQAPVLQGDVVTGGLNLSGEFGALLAGLVLYTAAFIAEVVRAGIQSVSKGQWEASRALGLQPGLAMRLVIFPQALRVMIPPLTSEYLNLAKNSSLAAGIAYADFFQVANTINNQTGRVLQVVSLIMITYLTLNLIISLAMNWFNQQVQIKER</sequence>
<evidence type="ECO:0000259" key="10">
    <source>
        <dbReference type="PROSITE" id="PS50928"/>
    </source>
</evidence>
<dbReference type="InterPro" id="IPR010065">
    <property type="entry name" value="AA_ABC_transptr_permease_3TM"/>
</dbReference>
<evidence type="ECO:0000256" key="1">
    <source>
        <dbReference type="ARBA" id="ARBA00004651"/>
    </source>
</evidence>
<evidence type="ECO:0000313" key="11">
    <source>
        <dbReference type="EMBL" id="WNZ24023.1"/>
    </source>
</evidence>
<accession>A0AA96WES7</accession>
<dbReference type="SUPFAM" id="SSF161098">
    <property type="entry name" value="MetI-like"/>
    <property type="match status" value="1"/>
</dbReference>
<dbReference type="InterPro" id="IPR000515">
    <property type="entry name" value="MetI-like"/>
</dbReference>
<evidence type="ECO:0000256" key="9">
    <source>
        <dbReference type="RuleBase" id="RU363032"/>
    </source>
</evidence>
<dbReference type="CDD" id="cd06261">
    <property type="entry name" value="TM_PBP2"/>
    <property type="match status" value="1"/>
</dbReference>
<evidence type="ECO:0000256" key="8">
    <source>
        <dbReference type="ARBA" id="ARBA00023136"/>
    </source>
</evidence>
<dbReference type="GO" id="GO:0043190">
    <property type="term" value="C:ATP-binding cassette (ABC) transporter complex"/>
    <property type="evidence" value="ECO:0007669"/>
    <property type="project" value="InterPro"/>
</dbReference>
<dbReference type="PANTHER" id="PTHR30614:SF37">
    <property type="entry name" value="AMINO-ACID ABC TRANSPORTER PERMEASE PROTEIN YHDX-RELATED"/>
    <property type="match status" value="1"/>
</dbReference>
<dbReference type="InterPro" id="IPR043429">
    <property type="entry name" value="ArtM/GltK/GlnP/TcyL/YhdX-like"/>
</dbReference>
<dbReference type="RefSeq" id="WP_316429589.1">
    <property type="nucleotide sequence ID" value="NZ_CP053586.1"/>
</dbReference>
<comment type="subcellular location">
    <subcellularLocation>
        <location evidence="1 9">Cell membrane</location>
        <topology evidence="1 9">Multi-pass membrane protein</topology>
    </subcellularLocation>
</comment>
<evidence type="ECO:0000256" key="3">
    <source>
        <dbReference type="ARBA" id="ARBA00022448"/>
    </source>
</evidence>
<gene>
    <name evidence="11" type="ORF">HJG54_14925</name>
</gene>
<keyword evidence="7 9" id="KW-1133">Transmembrane helix</keyword>
<dbReference type="InterPro" id="IPR035906">
    <property type="entry name" value="MetI-like_sf"/>
</dbReference>
<feature type="transmembrane region" description="Helical" evidence="9">
    <location>
        <begin position="131"/>
        <end position="148"/>
    </location>
</feature>
<feature type="transmembrane region" description="Helical" evidence="9">
    <location>
        <begin position="168"/>
        <end position="193"/>
    </location>
</feature>
<keyword evidence="3 9" id="KW-0813">Transport</keyword>
<evidence type="ECO:0000256" key="2">
    <source>
        <dbReference type="ARBA" id="ARBA00010072"/>
    </source>
</evidence>
<dbReference type="EMBL" id="CP053586">
    <property type="protein sequence ID" value="WNZ24023.1"/>
    <property type="molecule type" value="Genomic_DNA"/>
</dbReference>
<evidence type="ECO:0000256" key="5">
    <source>
        <dbReference type="ARBA" id="ARBA00022692"/>
    </source>
</evidence>
<feature type="transmembrane region" description="Helical" evidence="9">
    <location>
        <begin position="253"/>
        <end position="276"/>
    </location>
</feature>
<feature type="domain" description="ABC transmembrane type-1" evidence="10">
    <location>
        <begin position="83"/>
        <end position="372"/>
    </location>
</feature>
<comment type="similarity">
    <text evidence="2">Belongs to the binding-protein-dependent transport system permease family. HisMQ subfamily.</text>
</comment>
<keyword evidence="6" id="KW-0029">Amino-acid transport</keyword>
<dbReference type="AlphaFoldDB" id="A0AA96WES7"/>
<feature type="transmembrane region" description="Helical" evidence="9">
    <location>
        <begin position="89"/>
        <end position="110"/>
    </location>
</feature>
<organism evidence="11">
    <name type="scientific">Leptolyngbya sp. NK1-12</name>
    <dbReference type="NCBI Taxonomy" id="2547451"/>
    <lineage>
        <taxon>Bacteria</taxon>
        <taxon>Bacillati</taxon>
        <taxon>Cyanobacteriota</taxon>
        <taxon>Cyanophyceae</taxon>
        <taxon>Leptolyngbyales</taxon>
        <taxon>Leptolyngbyaceae</taxon>
        <taxon>Leptolyngbya group</taxon>
        <taxon>Leptolyngbya</taxon>
    </lineage>
</organism>
<name>A0AA96WES7_9CYAN</name>
<protein>
    <submittedName>
        <fullName evidence="11">ABC transporter permease subunit</fullName>
    </submittedName>
</protein>
<dbReference type="Gene3D" id="1.10.3720.10">
    <property type="entry name" value="MetI-like"/>
    <property type="match status" value="2"/>
</dbReference>
<dbReference type="Pfam" id="PF00528">
    <property type="entry name" value="BPD_transp_1"/>
    <property type="match status" value="1"/>
</dbReference>
<dbReference type="GO" id="GO:0022857">
    <property type="term" value="F:transmembrane transporter activity"/>
    <property type="evidence" value="ECO:0007669"/>
    <property type="project" value="InterPro"/>
</dbReference>
<evidence type="ECO:0000256" key="7">
    <source>
        <dbReference type="ARBA" id="ARBA00022989"/>
    </source>
</evidence>
<reference evidence="11" key="1">
    <citation type="submission" date="2020-05" db="EMBL/GenBank/DDBJ databases">
        <authorList>
            <person name="Zhu T."/>
            <person name="Keshari N."/>
            <person name="Lu X."/>
        </authorList>
    </citation>
    <scope>NUCLEOTIDE SEQUENCE</scope>
    <source>
        <strain evidence="11">NK1-12</strain>
    </source>
</reference>
<feature type="transmembrane region" description="Helical" evidence="9">
    <location>
        <begin position="353"/>
        <end position="375"/>
    </location>
</feature>
<feature type="transmembrane region" description="Helical" evidence="9">
    <location>
        <begin position="21"/>
        <end position="40"/>
    </location>
</feature>
<keyword evidence="4" id="KW-1003">Cell membrane</keyword>
<dbReference type="GO" id="GO:0006865">
    <property type="term" value="P:amino acid transport"/>
    <property type="evidence" value="ECO:0007669"/>
    <property type="project" value="UniProtKB-KW"/>
</dbReference>
<keyword evidence="8 9" id="KW-0472">Membrane</keyword>
<feature type="transmembrane region" description="Helical" evidence="9">
    <location>
        <begin position="213"/>
        <end position="233"/>
    </location>
</feature>
<evidence type="ECO:0000256" key="4">
    <source>
        <dbReference type="ARBA" id="ARBA00022475"/>
    </source>
</evidence>
<dbReference type="NCBIfam" id="TIGR01726">
    <property type="entry name" value="HEQRo_perm_3TM"/>
    <property type="match status" value="1"/>
</dbReference>
<dbReference type="PROSITE" id="PS50928">
    <property type="entry name" value="ABC_TM1"/>
    <property type="match status" value="1"/>
</dbReference>
<dbReference type="PANTHER" id="PTHR30614">
    <property type="entry name" value="MEMBRANE COMPONENT OF AMINO ACID ABC TRANSPORTER"/>
    <property type="match status" value="1"/>
</dbReference>